<keyword evidence="1" id="KW-0812">Transmembrane</keyword>
<reference evidence="2" key="1">
    <citation type="submission" date="2016-04" db="EMBL/GenBank/DDBJ databases">
        <authorList>
            <person name="Evans L.H."/>
            <person name="Alamgir A."/>
            <person name="Owens N."/>
            <person name="Weber N.D."/>
            <person name="Virtaneva K."/>
            <person name="Barbian K."/>
            <person name="Babar A."/>
            <person name="Rosenke K."/>
        </authorList>
    </citation>
    <scope>NUCLEOTIDE SEQUENCE</scope>
    <source>
        <strain evidence="2">86-2</strain>
    </source>
</reference>
<organism evidence="2">
    <name type="scientific">uncultured Dysgonomonas sp</name>
    <dbReference type="NCBI Taxonomy" id="206096"/>
    <lineage>
        <taxon>Bacteria</taxon>
        <taxon>Pseudomonadati</taxon>
        <taxon>Bacteroidota</taxon>
        <taxon>Bacteroidia</taxon>
        <taxon>Bacteroidales</taxon>
        <taxon>Dysgonomonadaceae</taxon>
        <taxon>Dysgonomonas</taxon>
        <taxon>environmental samples</taxon>
    </lineage>
</organism>
<feature type="transmembrane region" description="Helical" evidence="1">
    <location>
        <begin position="220"/>
        <end position="242"/>
    </location>
</feature>
<proteinExistence type="predicted"/>
<evidence type="ECO:0008006" key="3">
    <source>
        <dbReference type="Google" id="ProtNLM"/>
    </source>
</evidence>
<feature type="transmembrane region" description="Helical" evidence="1">
    <location>
        <begin position="129"/>
        <end position="149"/>
    </location>
</feature>
<dbReference type="Pfam" id="PF12412">
    <property type="entry name" value="DUF3667"/>
    <property type="match status" value="1"/>
</dbReference>
<dbReference type="RefSeq" id="WP_296949539.1">
    <property type="nucleotide sequence ID" value="NZ_LT599021.1"/>
</dbReference>
<protein>
    <recommendedName>
        <fullName evidence="3">DUF3667 domain-containing protein</fullName>
    </recommendedName>
</protein>
<gene>
    <name evidence="2" type="ORF">KL86DYS2_12015</name>
</gene>
<keyword evidence="1" id="KW-0472">Membrane</keyword>
<feature type="transmembrane region" description="Helical" evidence="1">
    <location>
        <begin position="161"/>
        <end position="181"/>
    </location>
</feature>
<feature type="transmembrane region" description="Helical" evidence="1">
    <location>
        <begin position="187"/>
        <end position="208"/>
    </location>
</feature>
<dbReference type="EMBL" id="FLUL01000001">
    <property type="protein sequence ID" value="SBW01349.1"/>
    <property type="molecule type" value="Genomic_DNA"/>
</dbReference>
<accession>A0A212JPI4</accession>
<evidence type="ECO:0000313" key="2">
    <source>
        <dbReference type="EMBL" id="SBW01349.1"/>
    </source>
</evidence>
<evidence type="ECO:0000256" key="1">
    <source>
        <dbReference type="SAM" id="Phobius"/>
    </source>
</evidence>
<dbReference type="AlphaFoldDB" id="A0A212JPI4"/>
<name>A0A212JPI4_9BACT</name>
<sequence length="249" mass="29508">MNKEIKYCLNCNNKVYGEFCSKCGQSIHTSRVNTQEVFRELGYGLFHLNSGLFYTTKELLLRPAVTIRNYLSGKRVGYIKPFIFLIVCGVIYSFVFHLFHFFPMDEMNKHEGNVILEYVPIYKLYSNHYSSMLLVLTPFYALFSYLLFYRRGYNYMEHLVMLSYLSGARIFVLLLFYPFIYLSHSQFVYLVVNLLAEIYFIWGLSQFFKRSSWFAAIFKVLLLIVLAVVTLLVLVIAIFLVFKYYHFKL</sequence>
<feature type="transmembrane region" description="Helical" evidence="1">
    <location>
        <begin position="82"/>
        <end position="102"/>
    </location>
</feature>
<dbReference type="InterPro" id="IPR022134">
    <property type="entry name" value="DUF3667"/>
</dbReference>
<keyword evidence="1" id="KW-1133">Transmembrane helix</keyword>